<dbReference type="PANTHER" id="PTHR12674">
    <property type="entry name" value="PREFOLDIN SUBUNIT 5"/>
    <property type="match status" value="1"/>
</dbReference>
<dbReference type="GO" id="GO:1990113">
    <property type="term" value="P:RNA polymerase I assembly"/>
    <property type="evidence" value="ECO:0007669"/>
    <property type="project" value="TreeGrafter"/>
</dbReference>
<dbReference type="GeneID" id="114239935"/>
<dbReference type="Gene3D" id="1.10.287.370">
    <property type="match status" value="1"/>
</dbReference>
<dbReference type="GO" id="GO:0006457">
    <property type="term" value="P:protein folding"/>
    <property type="evidence" value="ECO:0007669"/>
    <property type="project" value="InterPro"/>
</dbReference>
<dbReference type="AlphaFoldDB" id="A0A6J2J9N9"/>
<evidence type="ECO:0000256" key="2">
    <source>
        <dbReference type="ARBA" id="ARBA00023186"/>
    </source>
</evidence>
<accession>A0A6J2J9N9</accession>
<dbReference type="CTD" id="5204"/>
<dbReference type="GO" id="GO:0051082">
    <property type="term" value="F:unfolded protein binding"/>
    <property type="evidence" value="ECO:0007669"/>
    <property type="project" value="InterPro"/>
</dbReference>
<dbReference type="SUPFAM" id="SSF46579">
    <property type="entry name" value="Prefoldin"/>
    <property type="match status" value="1"/>
</dbReference>
<dbReference type="InterPro" id="IPR009053">
    <property type="entry name" value="Prefoldin"/>
</dbReference>
<dbReference type="OrthoDB" id="10267474at2759"/>
<sequence>MASGSGTQQIDLNKLPLPQLAQLKQQLDQELTVFHDSIQTLQMAKNKFGESGDVLEKMTPDIKGKPMLVPLTSSMYVPGTIADVENVIIDIGTGYYAKKDIESGKDYFKRRVEFVTEQMEKISMLGAEKSKLREAVNALVEMKVQNELQAKKANSS</sequence>
<dbReference type="GO" id="GO:0005737">
    <property type="term" value="C:cytoplasm"/>
    <property type="evidence" value="ECO:0007669"/>
    <property type="project" value="TreeGrafter"/>
</dbReference>
<dbReference type="GO" id="GO:1990115">
    <property type="term" value="P:RNA polymerase III assembly"/>
    <property type="evidence" value="ECO:0007669"/>
    <property type="project" value="TreeGrafter"/>
</dbReference>
<dbReference type="FunFam" id="1.10.287.370:FF:000004">
    <property type="entry name" value="Probable prefoldin subunit 5"/>
    <property type="match status" value="1"/>
</dbReference>
<comment type="similarity">
    <text evidence="1">Belongs to the prefoldin subunit alpha family.</text>
</comment>
<evidence type="ECO:0000313" key="4">
    <source>
        <dbReference type="RefSeq" id="XP_028026175.1"/>
    </source>
</evidence>
<proteinExistence type="inferred from homology"/>
<protein>
    <submittedName>
        <fullName evidence="4">Prefoldin subunit 5</fullName>
    </submittedName>
</protein>
<dbReference type="PANTHER" id="PTHR12674:SF2">
    <property type="entry name" value="PREFOLDIN SUBUNIT 5"/>
    <property type="match status" value="1"/>
</dbReference>
<dbReference type="KEGG" id="bman:114239935"/>
<evidence type="ECO:0000256" key="1">
    <source>
        <dbReference type="ARBA" id="ARBA00010048"/>
    </source>
</evidence>
<dbReference type="RefSeq" id="XP_028026175.1">
    <property type="nucleotide sequence ID" value="XM_028170374.1"/>
</dbReference>
<reference evidence="4" key="1">
    <citation type="submission" date="2025-08" db="UniProtKB">
        <authorList>
            <consortium name="RefSeq"/>
        </authorList>
    </citation>
    <scope>IDENTIFICATION</scope>
    <source>
        <tissue evidence="4">Silk gland</tissue>
    </source>
</reference>
<dbReference type="Pfam" id="PF02996">
    <property type="entry name" value="Prefoldin"/>
    <property type="match status" value="1"/>
</dbReference>
<dbReference type="GO" id="GO:0016272">
    <property type="term" value="C:prefoldin complex"/>
    <property type="evidence" value="ECO:0007669"/>
    <property type="project" value="InterPro"/>
</dbReference>
<name>A0A6J2J9N9_BOMMA</name>
<organism evidence="3 4">
    <name type="scientific">Bombyx mandarina</name>
    <name type="common">Wild silk moth</name>
    <name type="synonym">Wild silkworm</name>
    <dbReference type="NCBI Taxonomy" id="7092"/>
    <lineage>
        <taxon>Eukaryota</taxon>
        <taxon>Metazoa</taxon>
        <taxon>Ecdysozoa</taxon>
        <taxon>Arthropoda</taxon>
        <taxon>Hexapoda</taxon>
        <taxon>Insecta</taxon>
        <taxon>Pterygota</taxon>
        <taxon>Neoptera</taxon>
        <taxon>Endopterygota</taxon>
        <taxon>Lepidoptera</taxon>
        <taxon>Glossata</taxon>
        <taxon>Ditrysia</taxon>
        <taxon>Bombycoidea</taxon>
        <taxon>Bombycidae</taxon>
        <taxon>Bombycinae</taxon>
        <taxon>Bombyx</taxon>
    </lineage>
</organism>
<dbReference type="GO" id="GO:1990114">
    <property type="term" value="P:RNA polymerase II core complex assembly"/>
    <property type="evidence" value="ECO:0007669"/>
    <property type="project" value="TreeGrafter"/>
</dbReference>
<gene>
    <name evidence="4" type="primary">LOC114239935</name>
</gene>
<dbReference type="Proteomes" id="UP000504629">
    <property type="component" value="Unplaced"/>
</dbReference>
<keyword evidence="3" id="KW-1185">Reference proteome</keyword>
<dbReference type="InterPro" id="IPR011599">
    <property type="entry name" value="PFD_alpha_archaea"/>
</dbReference>
<evidence type="ECO:0000313" key="3">
    <source>
        <dbReference type="Proteomes" id="UP000504629"/>
    </source>
</evidence>
<keyword evidence="2" id="KW-0143">Chaperone</keyword>
<dbReference type="NCBIfam" id="TIGR00293">
    <property type="entry name" value="prefoldin subunit alpha"/>
    <property type="match status" value="1"/>
</dbReference>
<dbReference type="CDD" id="cd23157">
    <property type="entry name" value="Prefoldin_5"/>
    <property type="match status" value="1"/>
</dbReference>
<dbReference type="InterPro" id="IPR004127">
    <property type="entry name" value="Prefoldin_subunit_alpha"/>
</dbReference>